<sequence length="91" mass="10089">MVDLCTWLLCTLGLGNFVFSAAIQKEEMSKNNETKWTGYGDTCWDIVNRNENTLTVGQLLCWNPDINPQCSNLIPGHIVCVGYYGAAPLCT</sequence>
<reference evidence="3" key="2">
    <citation type="journal article" date="2023" name="IMA Fungus">
        <title>Comparative genomic study of the Penicillium genus elucidates a diverse pangenome and 15 lateral gene transfer events.</title>
        <authorList>
            <person name="Petersen C."/>
            <person name="Sorensen T."/>
            <person name="Nielsen M.R."/>
            <person name="Sondergaard T.E."/>
            <person name="Sorensen J.L."/>
            <person name="Fitzpatrick D.A."/>
            <person name="Frisvad J.C."/>
            <person name="Nielsen K.L."/>
        </authorList>
    </citation>
    <scope>NUCLEOTIDE SEQUENCE</scope>
    <source>
        <strain evidence="3">IBT 19713</strain>
    </source>
</reference>
<feature type="chain" id="PRO_5040741781" description="LysM domain-containing protein" evidence="1">
    <location>
        <begin position="21"/>
        <end position="91"/>
    </location>
</feature>
<keyword evidence="1" id="KW-0732">Signal</keyword>
<dbReference type="InterPro" id="IPR036779">
    <property type="entry name" value="LysM_dom_sf"/>
</dbReference>
<dbReference type="Proteomes" id="UP001150941">
    <property type="component" value="Unassembled WGS sequence"/>
</dbReference>
<proteinExistence type="predicted"/>
<dbReference type="RefSeq" id="XP_058328828.1">
    <property type="nucleotide sequence ID" value="XM_058475938.1"/>
</dbReference>
<feature type="domain" description="LysM" evidence="2">
    <location>
        <begin position="33"/>
        <end position="81"/>
    </location>
</feature>
<dbReference type="AlphaFoldDB" id="A0A9W9NSL6"/>
<dbReference type="OrthoDB" id="5985073at2759"/>
<gene>
    <name evidence="3" type="ORF">N7468_006642</name>
</gene>
<keyword evidence="4" id="KW-1185">Reference proteome</keyword>
<evidence type="ECO:0000313" key="4">
    <source>
        <dbReference type="Proteomes" id="UP001150941"/>
    </source>
</evidence>
<name>A0A9W9NSL6_9EURO</name>
<evidence type="ECO:0000313" key="3">
    <source>
        <dbReference type="EMBL" id="KAJ5225417.1"/>
    </source>
</evidence>
<feature type="signal peptide" evidence="1">
    <location>
        <begin position="1"/>
        <end position="20"/>
    </location>
</feature>
<dbReference type="CDD" id="cd00118">
    <property type="entry name" value="LysM"/>
    <property type="match status" value="1"/>
</dbReference>
<dbReference type="EMBL" id="JAPQKS010000005">
    <property type="protein sequence ID" value="KAJ5225417.1"/>
    <property type="molecule type" value="Genomic_DNA"/>
</dbReference>
<reference evidence="3" key="1">
    <citation type="submission" date="2022-11" db="EMBL/GenBank/DDBJ databases">
        <authorList>
            <person name="Petersen C."/>
        </authorList>
    </citation>
    <scope>NUCLEOTIDE SEQUENCE</scope>
    <source>
        <strain evidence="3">IBT 19713</strain>
    </source>
</reference>
<dbReference type="GeneID" id="83203241"/>
<dbReference type="PROSITE" id="PS51782">
    <property type="entry name" value="LYSM"/>
    <property type="match status" value="1"/>
</dbReference>
<dbReference type="Gene3D" id="3.10.350.10">
    <property type="entry name" value="LysM domain"/>
    <property type="match status" value="1"/>
</dbReference>
<dbReference type="InterPro" id="IPR018392">
    <property type="entry name" value="LysM"/>
</dbReference>
<protein>
    <recommendedName>
        <fullName evidence="2">LysM domain-containing protein</fullName>
    </recommendedName>
</protein>
<evidence type="ECO:0000256" key="1">
    <source>
        <dbReference type="SAM" id="SignalP"/>
    </source>
</evidence>
<evidence type="ECO:0000259" key="2">
    <source>
        <dbReference type="PROSITE" id="PS51782"/>
    </source>
</evidence>
<dbReference type="SUPFAM" id="SSF54106">
    <property type="entry name" value="LysM domain"/>
    <property type="match status" value="1"/>
</dbReference>
<comment type="caution">
    <text evidence="3">The sequence shown here is derived from an EMBL/GenBank/DDBJ whole genome shotgun (WGS) entry which is preliminary data.</text>
</comment>
<accession>A0A9W9NSL6</accession>
<organism evidence="3 4">
    <name type="scientific">Penicillium chermesinum</name>
    <dbReference type="NCBI Taxonomy" id="63820"/>
    <lineage>
        <taxon>Eukaryota</taxon>
        <taxon>Fungi</taxon>
        <taxon>Dikarya</taxon>
        <taxon>Ascomycota</taxon>
        <taxon>Pezizomycotina</taxon>
        <taxon>Eurotiomycetes</taxon>
        <taxon>Eurotiomycetidae</taxon>
        <taxon>Eurotiales</taxon>
        <taxon>Aspergillaceae</taxon>
        <taxon>Penicillium</taxon>
    </lineage>
</organism>